<sequence>MTAFSSRYTVLTPGVEIRAEVERKKSRFLVLMRRADSTDDAQGFLDHLRRQHHTARHHCSAWVLGHDRRIQRANDDGEPSGTAGAPMLEALTKAQMPAGAEDLSDVAAVVVRWFGGTLLGAGGLVSAYSDSVVAGLDHARQQKAFLTRQRMAVFSLPAPIAEAGRWENELRSLDITVLGTDYASSPGHAVLNLAVADEEEPILTLQERTASLSSGGAELTAAGVDWVDAP</sequence>
<dbReference type="GO" id="GO:0006446">
    <property type="term" value="P:regulation of translational initiation"/>
    <property type="evidence" value="ECO:0007669"/>
    <property type="project" value="TreeGrafter"/>
</dbReference>
<evidence type="ECO:0000313" key="4">
    <source>
        <dbReference type="Proteomes" id="UP000547528"/>
    </source>
</evidence>
<dbReference type="AlphaFoldDB" id="A0A7W5XNM4"/>
<dbReference type="InterPro" id="IPR036956">
    <property type="entry name" value="Impact_N_sf"/>
</dbReference>
<comment type="similarity">
    <text evidence="1">Belongs to the IMPACT family.</text>
</comment>
<dbReference type="Proteomes" id="UP000547528">
    <property type="component" value="Unassembled WGS sequence"/>
</dbReference>
<gene>
    <name evidence="3" type="ORF">FHX47_000470</name>
</gene>
<name>A0A7W5XNM4_9MICC</name>
<dbReference type="InterPro" id="IPR020568">
    <property type="entry name" value="Ribosomal_Su5_D2-typ_SF"/>
</dbReference>
<evidence type="ECO:0000256" key="1">
    <source>
        <dbReference type="ARBA" id="ARBA00007665"/>
    </source>
</evidence>
<dbReference type="SUPFAM" id="SSF54211">
    <property type="entry name" value="Ribosomal protein S5 domain 2-like"/>
    <property type="match status" value="1"/>
</dbReference>
<evidence type="ECO:0000259" key="2">
    <source>
        <dbReference type="Pfam" id="PF01205"/>
    </source>
</evidence>
<feature type="domain" description="Impact N-terminal" evidence="2">
    <location>
        <begin position="24"/>
        <end position="132"/>
    </location>
</feature>
<keyword evidence="4" id="KW-1185">Reference proteome</keyword>
<comment type="caution">
    <text evidence="3">The sequence shown here is derived from an EMBL/GenBank/DDBJ whole genome shotgun (WGS) entry which is preliminary data.</text>
</comment>
<dbReference type="Pfam" id="PF01205">
    <property type="entry name" value="Impact_N"/>
    <property type="match status" value="1"/>
</dbReference>
<dbReference type="PANTHER" id="PTHR16301">
    <property type="entry name" value="IMPACT-RELATED"/>
    <property type="match status" value="1"/>
</dbReference>
<reference evidence="3 4" key="1">
    <citation type="submission" date="2020-08" db="EMBL/GenBank/DDBJ databases">
        <title>Sequencing the genomes of 1000 actinobacteria strains.</title>
        <authorList>
            <person name="Klenk H.-P."/>
        </authorList>
    </citation>
    <scope>NUCLEOTIDE SEQUENCE [LARGE SCALE GENOMIC DNA]</scope>
    <source>
        <strain evidence="3 4">DSM 28238</strain>
    </source>
</reference>
<dbReference type="PANTHER" id="PTHR16301:SF20">
    <property type="entry name" value="IMPACT FAMILY MEMBER YIGZ"/>
    <property type="match status" value="1"/>
</dbReference>
<protein>
    <submittedName>
        <fullName evidence="3">Putative YigZ family protein</fullName>
    </submittedName>
</protein>
<dbReference type="Gene3D" id="3.30.230.30">
    <property type="entry name" value="Impact, N-terminal domain"/>
    <property type="match status" value="1"/>
</dbReference>
<accession>A0A7W5XNM4</accession>
<organism evidence="3 4">
    <name type="scientific">Garicola koreensis</name>
    <dbReference type="NCBI Taxonomy" id="1262554"/>
    <lineage>
        <taxon>Bacteria</taxon>
        <taxon>Bacillati</taxon>
        <taxon>Actinomycetota</taxon>
        <taxon>Actinomycetes</taxon>
        <taxon>Micrococcales</taxon>
        <taxon>Micrococcaceae</taxon>
        <taxon>Garicola</taxon>
    </lineage>
</organism>
<proteinExistence type="inferred from homology"/>
<dbReference type="InterPro" id="IPR001498">
    <property type="entry name" value="Impact_N"/>
</dbReference>
<dbReference type="EMBL" id="JACIBT010000001">
    <property type="protein sequence ID" value="MBB3666877.1"/>
    <property type="molecule type" value="Genomic_DNA"/>
</dbReference>
<dbReference type="InterPro" id="IPR023582">
    <property type="entry name" value="Impact"/>
</dbReference>
<dbReference type="GO" id="GO:0005737">
    <property type="term" value="C:cytoplasm"/>
    <property type="evidence" value="ECO:0007669"/>
    <property type="project" value="TreeGrafter"/>
</dbReference>
<evidence type="ECO:0000313" key="3">
    <source>
        <dbReference type="EMBL" id="MBB3666877.1"/>
    </source>
</evidence>
<dbReference type="RefSeq" id="WP_183357268.1">
    <property type="nucleotide sequence ID" value="NZ_BAABKR010000001.1"/>
</dbReference>